<dbReference type="HOGENOM" id="CLU_1383717_0_0_6"/>
<feature type="region of interest" description="Disordered" evidence="1">
    <location>
        <begin position="102"/>
        <end position="123"/>
    </location>
</feature>
<evidence type="ECO:0000256" key="1">
    <source>
        <dbReference type="SAM" id="MobiDB-lite"/>
    </source>
</evidence>
<sequence>MDDRFERYEIKLRRAFPLEESFLQQYEALPSSAKSVMVRKHVTDGYNLIRQRMSELGESYTYKDAIYSLCTELGLNEEDFLVYLNYYTPPNFDLVDLNGINQQKPNENGEDDATPVLTGNGSHEREDFAQRDHNNLVKKPQKLVSESMAEQLATTVPNQSKGVVEPKQDATDPVKVKDSDSDINKEAKEKIKNVLNW</sequence>
<evidence type="ECO:0000313" key="2">
    <source>
        <dbReference type="EMBL" id="ABS45728.1"/>
    </source>
</evidence>
<feature type="region of interest" description="Disordered" evidence="1">
    <location>
        <begin position="154"/>
        <end position="183"/>
    </location>
</feature>
<dbReference type="Proteomes" id="UP000002412">
    <property type="component" value="Plasmid p_153kb"/>
</dbReference>
<gene>
    <name evidence="2" type="ordered locus">YpsIP31758_B0105</name>
</gene>
<geneLocation type="plasmid" evidence="3">
    <name>plasmid_153kb</name>
</geneLocation>
<reference evidence="2 3" key="1">
    <citation type="journal article" date="2007" name="PLoS Genet.">
        <title>The complete genome sequence of Yersinia pseudotuberculosis IP31758, the causative agent of Far East scarlet-like fever.</title>
        <authorList>
            <person name="Eppinger M."/>
            <person name="Rosovitz M.J."/>
            <person name="Fricke W.F."/>
            <person name="Rasko D.A."/>
            <person name="Kokorina G."/>
            <person name="Fayolle C."/>
            <person name="Lindler L.E."/>
            <person name="Carniel E."/>
            <person name="Ravel J."/>
        </authorList>
    </citation>
    <scope>NUCLEOTIDE SEQUENCE [LARGE SCALE GENOMIC DNA]</scope>
    <source>
        <strain evidence="2 3">IP 31758</strain>
        <plasmid evidence="3">Plasmid plasmid_153kb</plasmid>
    </source>
</reference>
<dbReference type="RefSeq" id="WP_011988572.1">
    <property type="nucleotide sequence ID" value="NC_009705.1"/>
</dbReference>
<protein>
    <submittedName>
        <fullName evidence="2">Uncharacterized protein</fullName>
    </submittedName>
</protein>
<dbReference type="KEGG" id="ypi:YpsIP31758_B0105"/>
<name>A0A0U1QTL9_YERP3</name>
<keyword evidence="2" id="KW-0614">Plasmid</keyword>
<accession>A0A0U1QTL9</accession>
<feature type="compositionally biased region" description="Basic and acidic residues" evidence="1">
    <location>
        <begin position="164"/>
        <end position="183"/>
    </location>
</feature>
<proteinExistence type="predicted"/>
<dbReference type="EMBL" id="CP000719">
    <property type="protein sequence ID" value="ABS45728.1"/>
    <property type="molecule type" value="Genomic_DNA"/>
</dbReference>
<organism evidence="2 3">
    <name type="scientific">Yersinia pseudotuberculosis serotype O:1b (strain IP 31758)</name>
    <dbReference type="NCBI Taxonomy" id="349747"/>
    <lineage>
        <taxon>Bacteria</taxon>
        <taxon>Pseudomonadati</taxon>
        <taxon>Pseudomonadota</taxon>
        <taxon>Gammaproteobacteria</taxon>
        <taxon>Enterobacterales</taxon>
        <taxon>Yersiniaceae</taxon>
        <taxon>Yersinia</taxon>
    </lineage>
</organism>
<evidence type="ECO:0000313" key="3">
    <source>
        <dbReference type="Proteomes" id="UP000002412"/>
    </source>
</evidence>
<dbReference type="AlphaFoldDB" id="A0A0U1QTL9"/>